<dbReference type="EMBL" id="CAJVQC010153969">
    <property type="protein sequence ID" value="CAG8847025.1"/>
    <property type="molecule type" value="Genomic_DNA"/>
</dbReference>
<protein>
    <submittedName>
        <fullName evidence="1">24451_t:CDS:1</fullName>
    </submittedName>
</protein>
<gene>
    <name evidence="1" type="ORF">RPERSI_LOCUS34440</name>
</gene>
<reference evidence="1" key="1">
    <citation type="submission" date="2021-06" db="EMBL/GenBank/DDBJ databases">
        <authorList>
            <person name="Kallberg Y."/>
            <person name="Tangrot J."/>
            <person name="Rosling A."/>
        </authorList>
    </citation>
    <scope>NUCLEOTIDE SEQUENCE</scope>
    <source>
        <strain evidence="1">MA461A</strain>
    </source>
</reference>
<evidence type="ECO:0000313" key="1">
    <source>
        <dbReference type="EMBL" id="CAG8847025.1"/>
    </source>
</evidence>
<feature type="non-terminal residue" evidence="1">
    <location>
        <position position="1"/>
    </location>
</feature>
<proteinExistence type="predicted"/>
<evidence type="ECO:0000313" key="2">
    <source>
        <dbReference type="Proteomes" id="UP000789920"/>
    </source>
</evidence>
<comment type="caution">
    <text evidence="1">The sequence shown here is derived from an EMBL/GenBank/DDBJ whole genome shotgun (WGS) entry which is preliminary data.</text>
</comment>
<keyword evidence="2" id="KW-1185">Reference proteome</keyword>
<accession>A0ACA9STG7</accession>
<sequence>TQAFLKEIICETSKKYIREQLLPKLYICTIYRDYINLKEELPTITLTEPLTNEP</sequence>
<dbReference type="Proteomes" id="UP000789920">
    <property type="component" value="Unassembled WGS sequence"/>
</dbReference>
<name>A0ACA9STG7_9GLOM</name>
<organism evidence="1 2">
    <name type="scientific">Racocetra persica</name>
    <dbReference type="NCBI Taxonomy" id="160502"/>
    <lineage>
        <taxon>Eukaryota</taxon>
        <taxon>Fungi</taxon>
        <taxon>Fungi incertae sedis</taxon>
        <taxon>Mucoromycota</taxon>
        <taxon>Glomeromycotina</taxon>
        <taxon>Glomeromycetes</taxon>
        <taxon>Diversisporales</taxon>
        <taxon>Gigasporaceae</taxon>
        <taxon>Racocetra</taxon>
    </lineage>
</organism>